<keyword evidence="3" id="KW-1185">Reference proteome</keyword>
<evidence type="ECO:0000313" key="3">
    <source>
        <dbReference type="Proteomes" id="UP000722485"/>
    </source>
</evidence>
<evidence type="ECO:0000313" key="2">
    <source>
        <dbReference type="EMBL" id="KAF7535571.1"/>
    </source>
</evidence>
<feature type="compositionally biased region" description="Basic and acidic residues" evidence="1">
    <location>
        <begin position="89"/>
        <end position="107"/>
    </location>
</feature>
<feature type="compositionally biased region" description="Pro residues" evidence="1">
    <location>
        <begin position="225"/>
        <end position="236"/>
    </location>
</feature>
<dbReference type="OrthoDB" id="5267958at2759"/>
<dbReference type="Proteomes" id="UP000722485">
    <property type="component" value="Unassembled WGS sequence"/>
</dbReference>
<feature type="region of interest" description="Disordered" evidence="1">
    <location>
        <begin position="1"/>
        <end position="248"/>
    </location>
</feature>
<feature type="compositionally biased region" description="Polar residues" evidence="1">
    <location>
        <begin position="209"/>
        <end position="224"/>
    </location>
</feature>
<dbReference type="AlphaFoldDB" id="A0A9P5GU35"/>
<dbReference type="EMBL" id="JAANBB010000709">
    <property type="protein sequence ID" value="KAF7535571.1"/>
    <property type="molecule type" value="Genomic_DNA"/>
</dbReference>
<protein>
    <submittedName>
        <fullName evidence="2">Uncharacterized protein</fullName>
    </submittedName>
</protein>
<feature type="compositionally biased region" description="Polar residues" evidence="1">
    <location>
        <begin position="65"/>
        <end position="81"/>
    </location>
</feature>
<proteinExistence type="predicted"/>
<reference evidence="2" key="1">
    <citation type="submission" date="2020-03" db="EMBL/GenBank/DDBJ databases">
        <title>Draft Genome Sequence of Cylindrodendrum hubeiense.</title>
        <authorList>
            <person name="Buettner E."/>
            <person name="Kellner H."/>
        </authorList>
    </citation>
    <scope>NUCLEOTIDE SEQUENCE</scope>
    <source>
        <strain evidence="2">IHI 201604</strain>
    </source>
</reference>
<accession>A0A9P5GU35</accession>
<organism evidence="2 3">
    <name type="scientific">Cylindrodendrum hubeiense</name>
    <dbReference type="NCBI Taxonomy" id="595255"/>
    <lineage>
        <taxon>Eukaryota</taxon>
        <taxon>Fungi</taxon>
        <taxon>Dikarya</taxon>
        <taxon>Ascomycota</taxon>
        <taxon>Pezizomycotina</taxon>
        <taxon>Sordariomycetes</taxon>
        <taxon>Hypocreomycetidae</taxon>
        <taxon>Hypocreales</taxon>
        <taxon>Nectriaceae</taxon>
        <taxon>Cylindrodendrum</taxon>
    </lineage>
</organism>
<gene>
    <name evidence="2" type="ORF">G7Z17_g13185</name>
</gene>
<comment type="caution">
    <text evidence="2">The sequence shown here is derived from an EMBL/GenBank/DDBJ whole genome shotgun (WGS) entry which is preliminary data.</text>
</comment>
<evidence type="ECO:0000256" key="1">
    <source>
        <dbReference type="SAM" id="MobiDB-lite"/>
    </source>
</evidence>
<name>A0A9P5GU35_9HYPO</name>
<sequence length="248" mass="26717">MGSPSGPNGMPRQGQMMRSPHMPGQPHPNGNASSPGRFNRFGEPSPNLNIQPPYGYDHGQPSPISPMNGNQSYGPGPNSQRPYGAPHPGKMDQDPSARRMMRNRDISDPPMVSPAQHDQMNQRDGHRSAPPHQNGNIVAPPLPPINPRRKTNIMADYVRRPDDGVPMNGNRMPMSPVSADEGRGAHGAFAPSDDEGPSSYRQRLRKATSEANGMNSRARSLRNSPPQPMAPPPLPPSMTGNGMPGGMI</sequence>